<organism evidence="3 4">
    <name type="scientific">Anaeromyces robustus</name>
    <dbReference type="NCBI Taxonomy" id="1754192"/>
    <lineage>
        <taxon>Eukaryota</taxon>
        <taxon>Fungi</taxon>
        <taxon>Fungi incertae sedis</taxon>
        <taxon>Chytridiomycota</taxon>
        <taxon>Chytridiomycota incertae sedis</taxon>
        <taxon>Neocallimastigomycetes</taxon>
        <taxon>Neocallimastigales</taxon>
        <taxon>Neocallimastigaceae</taxon>
        <taxon>Anaeromyces</taxon>
    </lineage>
</organism>
<sequence length="270" mass="32449">MIFNQNKLILFFTLVLVQVLFTYSSPITENNYNVEEELNNTNLLKRTYEPPYNYTLFHVYFKKPDNWGDKIYAYIYDTKKDSEGLNKWPGLEMNTCNHDYCKENPYDYYVILHRSYFNENSRIIFTDGKNHQSPEAFQEGFKLLRFGLYTQDGIKGFCKTADDCSNTYAIIYYISHPDWYGHVYAHYQIGNNNSWTEKPEFMFFENYREDFGSNESYLFVDVKNEKELTVAFCDLIESNWDYQYKARWDNNHGKNFKVYPLTENILHYTV</sequence>
<reference evidence="3 4" key="2">
    <citation type="submission" date="2016-08" db="EMBL/GenBank/DDBJ databases">
        <title>Pervasive Adenine N6-methylation of Active Genes in Fungi.</title>
        <authorList>
            <consortium name="DOE Joint Genome Institute"/>
            <person name="Mondo S.J."/>
            <person name="Dannebaum R.O."/>
            <person name="Kuo R.C."/>
            <person name="Labutti K."/>
            <person name="Haridas S."/>
            <person name="Kuo A."/>
            <person name="Salamov A."/>
            <person name="Ahrendt S.R."/>
            <person name="Lipzen A."/>
            <person name="Sullivan W."/>
            <person name="Andreopoulos W.B."/>
            <person name="Clum A."/>
            <person name="Lindquist E."/>
            <person name="Daum C."/>
            <person name="Ramamoorthy G.K."/>
            <person name="Gryganskyi A."/>
            <person name="Culley D."/>
            <person name="Magnuson J.K."/>
            <person name="James T.Y."/>
            <person name="O'Malley M.A."/>
            <person name="Stajich J.E."/>
            <person name="Spatafora J.W."/>
            <person name="Visel A."/>
            <person name="Grigoriev I.V."/>
        </authorList>
    </citation>
    <scope>NUCLEOTIDE SEQUENCE [LARGE SCALE GENOMIC DNA]</scope>
    <source>
        <strain evidence="3 4">S4</strain>
    </source>
</reference>
<evidence type="ECO:0000259" key="2">
    <source>
        <dbReference type="Pfam" id="PF16738"/>
    </source>
</evidence>
<evidence type="ECO:0000256" key="1">
    <source>
        <dbReference type="SAM" id="SignalP"/>
    </source>
</evidence>
<protein>
    <recommendedName>
        <fullName evidence="2">Starch-binding module 26 domain-containing protein</fullName>
    </recommendedName>
</protein>
<evidence type="ECO:0000313" key="4">
    <source>
        <dbReference type="Proteomes" id="UP000193944"/>
    </source>
</evidence>
<dbReference type="Pfam" id="PF16738">
    <property type="entry name" value="CBM26"/>
    <property type="match status" value="1"/>
</dbReference>
<reference evidence="3 4" key="1">
    <citation type="submission" date="2016-08" db="EMBL/GenBank/DDBJ databases">
        <title>A Parts List for Fungal Cellulosomes Revealed by Comparative Genomics.</title>
        <authorList>
            <consortium name="DOE Joint Genome Institute"/>
            <person name="Haitjema C.H."/>
            <person name="Gilmore S.P."/>
            <person name="Henske J.K."/>
            <person name="Solomon K.V."/>
            <person name="De Groot R."/>
            <person name="Kuo A."/>
            <person name="Mondo S.J."/>
            <person name="Salamov A.A."/>
            <person name="Labutti K."/>
            <person name="Zhao Z."/>
            <person name="Chiniquy J."/>
            <person name="Barry K."/>
            <person name="Brewer H.M."/>
            <person name="Purvine S.O."/>
            <person name="Wright A.T."/>
            <person name="Boxma B."/>
            <person name="Van Alen T."/>
            <person name="Hackstein J.H."/>
            <person name="Baker S.E."/>
            <person name="Grigoriev I.V."/>
            <person name="O'Malley M.A."/>
        </authorList>
    </citation>
    <scope>NUCLEOTIDE SEQUENCE [LARGE SCALE GENOMIC DNA]</scope>
    <source>
        <strain evidence="3 4">S4</strain>
    </source>
</reference>
<feature type="domain" description="Starch-binding module 26" evidence="2">
    <location>
        <begin position="59"/>
        <end position="136"/>
    </location>
</feature>
<keyword evidence="4" id="KW-1185">Reference proteome</keyword>
<accession>A0A1Y1X1R4</accession>
<comment type="caution">
    <text evidence="3">The sequence shown here is derived from an EMBL/GenBank/DDBJ whole genome shotgun (WGS) entry which is preliminary data.</text>
</comment>
<dbReference type="InterPro" id="IPR013783">
    <property type="entry name" value="Ig-like_fold"/>
</dbReference>
<dbReference type="EMBL" id="MCFG01000165">
    <property type="protein sequence ID" value="ORX79739.1"/>
    <property type="molecule type" value="Genomic_DNA"/>
</dbReference>
<feature type="chain" id="PRO_5011965631" description="Starch-binding module 26 domain-containing protein" evidence="1">
    <location>
        <begin position="25"/>
        <end position="270"/>
    </location>
</feature>
<dbReference type="InterPro" id="IPR031965">
    <property type="entry name" value="CBM26"/>
</dbReference>
<proteinExistence type="predicted"/>
<dbReference type="AlphaFoldDB" id="A0A1Y1X1R4"/>
<gene>
    <name evidence="3" type="ORF">BCR32DRAFT_269268</name>
</gene>
<keyword evidence="1" id="KW-0732">Signal</keyword>
<evidence type="ECO:0000313" key="3">
    <source>
        <dbReference type="EMBL" id="ORX79739.1"/>
    </source>
</evidence>
<dbReference type="Proteomes" id="UP000193944">
    <property type="component" value="Unassembled WGS sequence"/>
</dbReference>
<dbReference type="Gene3D" id="2.60.40.10">
    <property type="entry name" value="Immunoglobulins"/>
    <property type="match status" value="2"/>
</dbReference>
<name>A0A1Y1X1R4_9FUNG</name>
<feature type="signal peptide" evidence="1">
    <location>
        <begin position="1"/>
        <end position="24"/>
    </location>
</feature>